<dbReference type="Proteomes" id="UP000664034">
    <property type="component" value="Unassembled WGS sequence"/>
</dbReference>
<dbReference type="PANTHER" id="PTHR32182:SF25">
    <property type="entry name" value="SLR1056 PROTEIN"/>
    <property type="match status" value="1"/>
</dbReference>
<dbReference type="GO" id="GO:0000731">
    <property type="term" value="P:DNA synthesis involved in DNA repair"/>
    <property type="evidence" value="ECO:0007669"/>
    <property type="project" value="TreeGrafter"/>
</dbReference>
<organism evidence="2 3">
    <name type="scientific">Fibrella rubiginis</name>
    <dbReference type="NCBI Taxonomy" id="2817060"/>
    <lineage>
        <taxon>Bacteria</taxon>
        <taxon>Pseudomonadati</taxon>
        <taxon>Bacteroidota</taxon>
        <taxon>Cytophagia</taxon>
        <taxon>Cytophagales</taxon>
        <taxon>Spirosomataceae</taxon>
        <taxon>Fibrella</taxon>
    </lineage>
</organism>
<name>A0A939GD36_9BACT</name>
<dbReference type="GO" id="GO:0006302">
    <property type="term" value="P:double-strand break repair"/>
    <property type="evidence" value="ECO:0007669"/>
    <property type="project" value="TreeGrafter"/>
</dbReference>
<dbReference type="Pfam" id="PF13304">
    <property type="entry name" value="AAA_21"/>
    <property type="match status" value="1"/>
</dbReference>
<dbReference type="SUPFAM" id="SSF52540">
    <property type="entry name" value="P-loop containing nucleoside triphosphate hydrolases"/>
    <property type="match status" value="1"/>
</dbReference>
<dbReference type="InterPro" id="IPR014555">
    <property type="entry name" value="RecF-like"/>
</dbReference>
<reference evidence="2" key="1">
    <citation type="submission" date="2021-03" db="EMBL/GenBank/DDBJ databases">
        <title>Fibrella sp. HMF5335 genome sequencing and assembly.</title>
        <authorList>
            <person name="Kang H."/>
            <person name="Kim H."/>
            <person name="Bae S."/>
            <person name="Joh K."/>
        </authorList>
    </citation>
    <scope>NUCLEOTIDE SEQUENCE</scope>
    <source>
        <strain evidence="2">HMF5335</strain>
    </source>
</reference>
<proteinExistence type="predicted"/>
<dbReference type="AlphaFoldDB" id="A0A939GD36"/>
<protein>
    <submittedName>
        <fullName evidence="2">AAA family ATPase</fullName>
    </submittedName>
</protein>
<dbReference type="RefSeq" id="WP_207364440.1">
    <property type="nucleotide sequence ID" value="NZ_JAFMYV010000004.1"/>
</dbReference>
<dbReference type="EMBL" id="JAFMYV010000004">
    <property type="protein sequence ID" value="MBO0936882.1"/>
    <property type="molecule type" value="Genomic_DNA"/>
</dbReference>
<keyword evidence="3" id="KW-1185">Reference proteome</keyword>
<dbReference type="GO" id="GO:0016887">
    <property type="term" value="F:ATP hydrolysis activity"/>
    <property type="evidence" value="ECO:0007669"/>
    <property type="project" value="InterPro"/>
</dbReference>
<dbReference type="InterPro" id="IPR027417">
    <property type="entry name" value="P-loop_NTPase"/>
</dbReference>
<dbReference type="Gene3D" id="3.40.50.300">
    <property type="entry name" value="P-loop containing nucleotide triphosphate hydrolases"/>
    <property type="match status" value="2"/>
</dbReference>
<dbReference type="PIRSF" id="PIRSF029347">
    <property type="entry name" value="RecF"/>
    <property type="match status" value="1"/>
</dbReference>
<dbReference type="PANTHER" id="PTHR32182">
    <property type="entry name" value="DNA REPLICATION AND REPAIR PROTEIN RECF"/>
    <property type="match status" value="1"/>
</dbReference>
<feature type="domain" description="ATPase AAA-type core" evidence="1">
    <location>
        <begin position="24"/>
        <end position="356"/>
    </location>
</feature>
<comment type="caution">
    <text evidence="2">The sequence shown here is derived from an EMBL/GenBank/DDBJ whole genome shotgun (WGS) entry which is preliminary data.</text>
</comment>
<evidence type="ECO:0000259" key="1">
    <source>
        <dbReference type="Pfam" id="PF13304"/>
    </source>
</evidence>
<sequence length="408" mass="46552">MFNSIRLVNFFSFSDTTIMLESGVNILVGINGSGKSNLIKAIRLLKEGIGGTGLAKLILDEWGGFDNMVYCGNEEIINDKNKIVLSFRINNNVANHYGFHFTDETYYDIIIQKSASTNNYFIKEKLYQPKVNRSDFIFLNFTDGKGQINERVDPEDENSKAKMRLIRYEDYDPQELALNKVFDTDRYLAVSSIRRMLSDIAIYNHFDTTSASRIRRPVLPTSTPRLLGDGSNLAQVLNTFKIQDRKTDIAIRELLSQINSQFEDYNFNFIGGNIELMLQEQNLGKSIHVSHISDGTLRFMCLLAVLLNPKRGRLVCIDEPELGLHPDMVQHIAEAIQKASTQSQLFVATHSEHLLNRFDIEQIRVVEKDENNGTVVKQYSADDFAGWYENYQLVGKMWRAGDIGGNRY</sequence>
<dbReference type="GO" id="GO:0005524">
    <property type="term" value="F:ATP binding"/>
    <property type="evidence" value="ECO:0007669"/>
    <property type="project" value="InterPro"/>
</dbReference>
<accession>A0A939GD36</accession>
<evidence type="ECO:0000313" key="3">
    <source>
        <dbReference type="Proteomes" id="UP000664034"/>
    </source>
</evidence>
<evidence type="ECO:0000313" key="2">
    <source>
        <dbReference type="EMBL" id="MBO0936882.1"/>
    </source>
</evidence>
<dbReference type="InterPro" id="IPR003959">
    <property type="entry name" value="ATPase_AAA_core"/>
</dbReference>
<gene>
    <name evidence="2" type="ORF">J2I47_10030</name>
</gene>